<dbReference type="EMBL" id="OZ004258">
    <property type="protein sequence ID" value="CAK7911553.1"/>
    <property type="molecule type" value="Genomic_DNA"/>
</dbReference>
<keyword evidence="2" id="KW-1185">Reference proteome</keyword>
<evidence type="ECO:0000313" key="1">
    <source>
        <dbReference type="EMBL" id="CAK7911553.1"/>
    </source>
</evidence>
<accession>A0ABP0EFT0</accession>
<dbReference type="Proteomes" id="UP001497600">
    <property type="component" value="Chromosome F"/>
</dbReference>
<protein>
    <submittedName>
        <fullName evidence="1">Uncharacterized protein</fullName>
    </submittedName>
</protein>
<organism evidence="1 2">
    <name type="scientific">[Candida] anglica</name>
    <dbReference type="NCBI Taxonomy" id="148631"/>
    <lineage>
        <taxon>Eukaryota</taxon>
        <taxon>Fungi</taxon>
        <taxon>Dikarya</taxon>
        <taxon>Ascomycota</taxon>
        <taxon>Saccharomycotina</taxon>
        <taxon>Pichiomycetes</taxon>
        <taxon>Debaryomycetaceae</taxon>
        <taxon>Kurtzmaniella</taxon>
    </lineage>
</organism>
<name>A0ABP0EFT0_9ASCO</name>
<reference evidence="1 2" key="1">
    <citation type="submission" date="2024-01" db="EMBL/GenBank/DDBJ databases">
        <authorList>
            <consortium name="Genoscope - CEA"/>
            <person name="William W."/>
        </authorList>
    </citation>
    <scope>NUCLEOTIDE SEQUENCE [LARGE SCALE GENOMIC DNA]</scope>
    <source>
        <strain evidence="1 2">29B2s-10</strain>
    </source>
</reference>
<proteinExistence type="predicted"/>
<sequence length="65" mass="7770">MRKCLLILDALPQYQINLYVFTPLPSTSAPMLDLLKWNRKWYCTSIKFFIFSSPHYRISTLSIRE</sequence>
<evidence type="ECO:0000313" key="2">
    <source>
        <dbReference type="Proteomes" id="UP001497600"/>
    </source>
</evidence>
<gene>
    <name evidence="1" type="ORF">CAAN4_F02982</name>
</gene>